<dbReference type="OrthoDB" id="6730379at2759"/>
<keyword evidence="10" id="KW-1185">Reference proteome</keyword>
<feature type="domain" description="Major facilitator superfamily (MFS) profile" evidence="8">
    <location>
        <begin position="66"/>
        <end position="208"/>
    </location>
</feature>
<reference evidence="9" key="1">
    <citation type="submission" date="2022-11" db="EMBL/GenBank/DDBJ databases">
        <authorList>
            <person name="Scott C."/>
            <person name="Bruce N."/>
        </authorList>
    </citation>
    <scope>NUCLEOTIDE SEQUENCE</scope>
</reference>
<comment type="caution">
    <text evidence="9">The sequence shown here is derived from an EMBL/GenBank/DDBJ whole genome shotgun (WGS) entry which is preliminary data.</text>
</comment>
<accession>A0A9P1MAP4</accession>
<feature type="transmembrane region" description="Helical" evidence="7">
    <location>
        <begin position="133"/>
        <end position="151"/>
    </location>
</feature>
<dbReference type="SUPFAM" id="SSF103473">
    <property type="entry name" value="MFS general substrate transporter"/>
    <property type="match status" value="1"/>
</dbReference>
<dbReference type="AlphaFoldDB" id="A0A9P1MAP4"/>
<dbReference type="Proteomes" id="UP000838763">
    <property type="component" value="Unassembled WGS sequence"/>
</dbReference>
<dbReference type="Gene3D" id="1.20.1250.20">
    <property type="entry name" value="MFS general substrate transporter like domains"/>
    <property type="match status" value="1"/>
</dbReference>
<dbReference type="GO" id="GO:0022857">
    <property type="term" value="F:transmembrane transporter activity"/>
    <property type="evidence" value="ECO:0007669"/>
    <property type="project" value="InterPro"/>
</dbReference>
<dbReference type="PANTHER" id="PTHR43791:SF35">
    <property type="entry name" value="MAJOR FACILITATOR SUPERFAMILY (MFS) PROFILE DOMAIN-CONTAINING PROTEIN"/>
    <property type="match status" value="1"/>
</dbReference>
<feature type="transmembrane region" description="Helical" evidence="7">
    <location>
        <begin position="109"/>
        <end position="126"/>
    </location>
</feature>
<dbReference type="EMBL" id="CALLCH030000014">
    <property type="protein sequence ID" value="CAI4215980.1"/>
    <property type="molecule type" value="Genomic_DNA"/>
</dbReference>
<evidence type="ECO:0000256" key="2">
    <source>
        <dbReference type="ARBA" id="ARBA00022448"/>
    </source>
</evidence>
<keyword evidence="3 7" id="KW-0812">Transmembrane</keyword>
<comment type="subcellular location">
    <subcellularLocation>
        <location evidence="1">Membrane</location>
        <topology evidence="1">Multi-pass membrane protein</topology>
    </subcellularLocation>
</comment>
<keyword evidence="2" id="KW-0813">Transport</keyword>
<dbReference type="GO" id="GO:0016020">
    <property type="term" value="C:membrane"/>
    <property type="evidence" value="ECO:0007669"/>
    <property type="project" value="UniProtKB-SubCell"/>
</dbReference>
<keyword evidence="4 7" id="KW-1133">Transmembrane helix</keyword>
<evidence type="ECO:0000256" key="5">
    <source>
        <dbReference type="ARBA" id="ARBA00023136"/>
    </source>
</evidence>
<evidence type="ECO:0000259" key="8">
    <source>
        <dbReference type="PROSITE" id="PS50850"/>
    </source>
</evidence>
<keyword evidence="5 7" id="KW-0472">Membrane</keyword>
<feature type="compositionally biased region" description="Basic and acidic residues" evidence="6">
    <location>
        <begin position="1"/>
        <end position="23"/>
    </location>
</feature>
<dbReference type="InterPro" id="IPR020846">
    <property type="entry name" value="MFS_dom"/>
</dbReference>
<evidence type="ECO:0000256" key="7">
    <source>
        <dbReference type="SAM" id="Phobius"/>
    </source>
</evidence>
<evidence type="ECO:0000313" key="9">
    <source>
        <dbReference type="EMBL" id="CAI4215980.1"/>
    </source>
</evidence>
<evidence type="ECO:0000313" key="10">
    <source>
        <dbReference type="Proteomes" id="UP000838763"/>
    </source>
</evidence>
<gene>
    <name evidence="9" type="ORF">PPNO1_LOCUS5653</name>
</gene>
<dbReference type="Pfam" id="PF07690">
    <property type="entry name" value="MFS_1"/>
    <property type="match status" value="1"/>
</dbReference>
<sequence>MSDMEKASAVRPADHLEKVDSTPKDAQVVDTVHQDEAMKVLANYHGELEWDAAEEKKLRRKIDWRLMPVLCLTYSLQYYDKAMLGQAALFGLRTDLDLLTGNRYSMSSSIFYLGFIIGAYPVMLLAQRFPVERVAAGTVVLWGLCLLLTTVCHNYKGLYAQRFFLGVLESGISPMFMLVVGSWYKKDEQALRMGIWYCCTGYVSIFSP</sequence>
<evidence type="ECO:0000256" key="1">
    <source>
        <dbReference type="ARBA" id="ARBA00004141"/>
    </source>
</evidence>
<name>A0A9P1MAP4_9PEZI</name>
<feature type="region of interest" description="Disordered" evidence="6">
    <location>
        <begin position="1"/>
        <end position="24"/>
    </location>
</feature>
<dbReference type="PROSITE" id="PS50850">
    <property type="entry name" value="MFS"/>
    <property type="match status" value="1"/>
</dbReference>
<evidence type="ECO:0000256" key="3">
    <source>
        <dbReference type="ARBA" id="ARBA00022692"/>
    </source>
</evidence>
<dbReference type="InterPro" id="IPR011701">
    <property type="entry name" value="MFS"/>
</dbReference>
<protein>
    <recommendedName>
        <fullName evidence="8">Major facilitator superfamily (MFS) profile domain-containing protein</fullName>
    </recommendedName>
</protein>
<evidence type="ECO:0000256" key="4">
    <source>
        <dbReference type="ARBA" id="ARBA00022989"/>
    </source>
</evidence>
<dbReference type="InterPro" id="IPR036259">
    <property type="entry name" value="MFS_trans_sf"/>
</dbReference>
<organism evidence="9 10">
    <name type="scientific">Parascedosporium putredinis</name>
    <dbReference type="NCBI Taxonomy" id="1442378"/>
    <lineage>
        <taxon>Eukaryota</taxon>
        <taxon>Fungi</taxon>
        <taxon>Dikarya</taxon>
        <taxon>Ascomycota</taxon>
        <taxon>Pezizomycotina</taxon>
        <taxon>Sordariomycetes</taxon>
        <taxon>Hypocreomycetidae</taxon>
        <taxon>Microascales</taxon>
        <taxon>Microascaceae</taxon>
        <taxon>Parascedosporium</taxon>
    </lineage>
</organism>
<evidence type="ECO:0000256" key="6">
    <source>
        <dbReference type="SAM" id="MobiDB-lite"/>
    </source>
</evidence>
<proteinExistence type="predicted"/>
<dbReference type="PANTHER" id="PTHR43791">
    <property type="entry name" value="PERMEASE-RELATED"/>
    <property type="match status" value="1"/>
</dbReference>
<feature type="transmembrane region" description="Helical" evidence="7">
    <location>
        <begin position="163"/>
        <end position="184"/>
    </location>
</feature>